<evidence type="ECO:0000256" key="1">
    <source>
        <dbReference type="ARBA" id="ARBA00004434"/>
    </source>
</evidence>
<dbReference type="Proteomes" id="UP000694395">
    <property type="component" value="Chromosome Y"/>
</dbReference>
<comment type="similarity">
    <text evidence="3">Belongs to the cytochrome c oxidase VIII family.</text>
</comment>
<name>A0A8K9UXW8_ONCMY</name>
<evidence type="ECO:0000256" key="10">
    <source>
        <dbReference type="SAM" id="Phobius"/>
    </source>
</evidence>
<keyword evidence="12" id="KW-1185">Reference proteome</keyword>
<dbReference type="SUPFAM" id="SSF81431">
    <property type="entry name" value="Mitochondrial cytochrome c oxidase subunit VIIIb (aka IX)"/>
    <property type="match status" value="1"/>
</dbReference>
<sequence>MSKFAISTISTRTALALRGPMITQRASVFTRPAKDPLGPSETIIGLGLFALAILGPSGWILTNIEDYKKKD</sequence>
<keyword evidence="4 10" id="KW-0812">Transmembrane</keyword>
<dbReference type="Ensembl" id="ENSOMYT00000139646.1">
    <property type="protein sequence ID" value="ENSOMYP00000116272.1"/>
    <property type="gene ID" value="ENSOMYG00000053845.1"/>
</dbReference>
<evidence type="ECO:0000256" key="2">
    <source>
        <dbReference type="ARBA" id="ARBA00004673"/>
    </source>
</evidence>
<dbReference type="Pfam" id="PF02285">
    <property type="entry name" value="COX8"/>
    <property type="match status" value="1"/>
</dbReference>
<evidence type="ECO:0000256" key="7">
    <source>
        <dbReference type="ARBA" id="ARBA00022989"/>
    </source>
</evidence>
<dbReference type="GeneTree" id="ENSGT01120000272100"/>
<dbReference type="GO" id="GO:0006123">
    <property type="term" value="P:mitochondrial electron transport, cytochrome c to oxygen"/>
    <property type="evidence" value="ECO:0007669"/>
    <property type="project" value="InterPro"/>
</dbReference>
<dbReference type="UniPathway" id="UPA00705"/>
<dbReference type="AlphaFoldDB" id="A0A8K9UXW8"/>
<proteinExistence type="inferred from homology"/>
<dbReference type="InterPro" id="IPR036548">
    <property type="entry name" value="Cyt_c_oxidase_su8_sf"/>
</dbReference>
<evidence type="ECO:0000313" key="11">
    <source>
        <dbReference type="Ensembl" id="ENSOMYP00000116272.1"/>
    </source>
</evidence>
<reference evidence="11" key="3">
    <citation type="submission" date="2025-09" db="UniProtKB">
        <authorList>
            <consortium name="Ensembl"/>
        </authorList>
    </citation>
    <scope>IDENTIFICATION</scope>
</reference>
<reference evidence="11" key="1">
    <citation type="submission" date="2020-07" db="EMBL/GenBank/DDBJ databases">
        <title>A long reads based de novo assembly of the rainbow trout Arlee double haploid line genome.</title>
        <authorList>
            <person name="Gao G."/>
            <person name="Palti Y."/>
        </authorList>
    </citation>
    <scope>NUCLEOTIDE SEQUENCE [LARGE SCALE GENOMIC DNA]</scope>
</reference>
<evidence type="ECO:0000313" key="12">
    <source>
        <dbReference type="Proteomes" id="UP000694395"/>
    </source>
</evidence>
<dbReference type="PANTHER" id="PTHR16717">
    <property type="entry name" value="CYTOCHROME C OXIDASE POLYPEPTIDE VIII"/>
    <property type="match status" value="1"/>
</dbReference>
<protein>
    <submittedName>
        <fullName evidence="11">Uncharacterized protein</fullName>
    </submittedName>
</protein>
<accession>A0A8K9UXW8</accession>
<dbReference type="InterPro" id="IPR003205">
    <property type="entry name" value="Cyt_c_oxidase_su8"/>
</dbReference>
<dbReference type="GO" id="GO:0045277">
    <property type="term" value="C:respiratory chain complex IV"/>
    <property type="evidence" value="ECO:0007669"/>
    <property type="project" value="InterPro"/>
</dbReference>
<keyword evidence="8" id="KW-0496">Mitochondrion</keyword>
<dbReference type="Gene3D" id="4.10.81.10">
    <property type="entry name" value="Cytochrome c oxidase, subunit 8"/>
    <property type="match status" value="1"/>
</dbReference>
<comment type="subcellular location">
    <subcellularLocation>
        <location evidence="1">Mitochondrion inner membrane</location>
        <topology evidence="1">Single-pass membrane protein</topology>
    </subcellularLocation>
</comment>
<keyword evidence="7 10" id="KW-1133">Transmembrane helix</keyword>
<evidence type="ECO:0000256" key="8">
    <source>
        <dbReference type="ARBA" id="ARBA00023128"/>
    </source>
</evidence>
<evidence type="ECO:0000256" key="9">
    <source>
        <dbReference type="ARBA" id="ARBA00023136"/>
    </source>
</evidence>
<evidence type="ECO:0000256" key="6">
    <source>
        <dbReference type="ARBA" id="ARBA00022946"/>
    </source>
</evidence>
<comment type="pathway">
    <text evidence="2">Energy metabolism; oxidative phosphorylation.</text>
</comment>
<evidence type="ECO:0000256" key="4">
    <source>
        <dbReference type="ARBA" id="ARBA00022692"/>
    </source>
</evidence>
<keyword evidence="5" id="KW-0999">Mitochondrion inner membrane</keyword>
<dbReference type="GO" id="GO:0005743">
    <property type="term" value="C:mitochondrial inner membrane"/>
    <property type="evidence" value="ECO:0007669"/>
    <property type="project" value="UniProtKB-SubCell"/>
</dbReference>
<reference evidence="11" key="2">
    <citation type="submission" date="2025-08" db="UniProtKB">
        <authorList>
            <consortium name="Ensembl"/>
        </authorList>
    </citation>
    <scope>IDENTIFICATION</scope>
</reference>
<keyword evidence="9 10" id="KW-0472">Membrane</keyword>
<dbReference type="PANTHER" id="PTHR16717:SF8">
    <property type="entry name" value="CYTOCHROME C OXIDASE SUBUNIT 8A"/>
    <property type="match status" value="1"/>
</dbReference>
<keyword evidence="6" id="KW-0809">Transit peptide</keyword>
<evidence type="ECO:0000256" key="5">
    <source>
        <dbReference type="ARBA" id="ARBA00022792"/>
    </source>
</evidence>
<feature type="transmembrane region" description="Helical" evidence="10">
    <location>
        <begin position="40"/>
        <end position="61"/>
    </location>
</feature>
<organism evidence="11 12">
    <name type="scientific">Oncorhynchus mykiss</name>
    <name type="common">Rainbow trout</name>
    <name type="synonym">Salmo gairdneri</name>
    <dbReference type="NCBI Taxonomy" id="8022"/>
    <lineage>
        <taxon>Eukaryota</taxon>
        <taxon>Metazoa</taxon>
        <taxon>Chordata</taxon>
        <taxon>Craniata</taxon>
        <taxon>Vertebrata</taxon>
        <taxon>Euteleostomi</taxon>
        <taxon>Actinopterygii</taxon>
        <taxon>Neopterygii</taxon>
        <taxon>Teleostei</taxon>
        <taxon>Protacanthopterygii</taxon>
        <taxon>Salmoniformes</taxon>
        <taxon>Salmonidae</taxon>
        <taxon>Salmoninae</taxon>
        <taxon>Oncorhynchus</taxon>
    </lineage>
</organism>
<evidence type="ECO:0000256" key="3">
    <source>
        <dbReference type="ARBA" id="ARBA00010117"/>
    </source>
</evidence>